<reference evidence="2 3" key="2">
    <citation type="journal article" date="2013" name="Biotechnol. Biofuels">
        <title>Global transcriptome analysis of Clostridium thermocellum ATCC 27405 during growth on dilute acid pretreated Populus and switchgrass.</title>
        <authorList>
            <person name="Wilson C.M."/>
            <person name="Rodriguez M.Jr."/>
            <person name="Johnson C.M."/>
            <person name="Martin S.L."/>
            <person name="Chu T.M."/>
            <person name="Wolfinger R.D."/>
            <person name="Hauser L.J."/>
            <person name="Land M.L."/>
            <person name="Klingeman D.M."/>
            <person name="Syed M.H."/>
            <person name="Ragauskas A.J."/>
            <person name="Tschaplinski T.J."/>
            <person name="Mielenz J.R."/>
            <person name="Brown S.D."/>
        </authorList>
    </citation>
    <scope>NUCLEOTIDE SEQUENCE [LARGE SCALE GENOMIC DNA]</scope>
    <source>
        <strain evidence="3">ATCC 27405 / DSM 1237 / JCM 9322 / NBRC 103400 / NCIMB 10682 / NRRL B-4536 / VPI 7372</strain>
    </source>
</reference>
<gene>
    <name evidence="2" type="ordered locus">Cthe_0238</name>
</gene>
<protein>
    <submittedName>
        <fullName evidence="2">Uncharacterized protein</fullName>
    </submittedName>
</protein>
<dbReference type="HOGENOM" id="CLU_2463718_0_0_9"/>
<dbReference type="Proteomes" id="UP000002145">
    <property type="component" value="Chromosome"/>
</dbReference>
<feature type="transmembrane region" description="Helical" evidence="1">
    <location>
        <begin position="20"/>
        <end position="41"/>
    </location>
</feature>
<accession>A3DBZ8</accession>
<dbReference type="AlphaFoldDB" id="A3DBZ8"/>
<dbReference type="KEGG" id="cth:Cthe_0238"/>
<evidence type="ECO:0000313" key="3">
    <source>
        <dbReference type="Proteomes" id="UP000002145"/>
    </source>
</evidence>
<keyword evidence="1" id="KW-0812">Transmembrane</keyword>
<keyword evidence="1" id="KW-0472">Membrane</keyword>
<sequence length="88" mass="10672">MYFPLKFGLKYIFFIRKYILKQIFFINIFGSFSAVIAVPFLTKLCKFIRRSICPRNFYLNIHAKYSNKNGEYYYFLIIQKIFIKGRKG</sequence>
<dbReference type="EMBL" id="CP000568">
    <property type="protein sequence ID" value="ABN51477.1"/>
    <property type="molecule type" value="Genomic_DNA"/>
</dbReference>
<name>A3DBZ8_ACET2</name>
<reference evidence="3" key="1">
    <citation type="submission" date="2007-02" db="EMBL/GenBank/DDBJ databases">
        <title>Complete sequence of Clostridium thermocellum ATCC 27405.</title>
        <authorList>
            <consortium name="US DOE Joint Genome Institute"/>
            <person name="Copeland A."/>
            <person name="Lucas S."/>
            <person name="Lapidus A."/>
            <person name="Barry K."/>
            <person name="Detter J.C."/>
            <person name="Glavina del Rio T."/>
            <person name="Hammon N."/>
            <person name="Israni S."/>
            <person name="Dalin E."/>
            <person name="Tice H."/>
            <person name="Pitluck S."/>
            <person name="Chertkov O."/>
            <person name="Brettin T."/>
            <person name="Bruce D."/>
            <person name="Han C."/>
            <person name="Tapia R."/>
            <person name="Gilna P."/>
            <person name="Schmutz J."/>
            <person name="Larimer F."/>
            <person name="Land M."/>
            <person name="Hauser L."/>
            <person name="Kyrpides N."/>
            <person name="Mikhailova N."/>
            <person name="Wu J.H.D."/>
            <person name="Newcomb M."/>
            <person name="Richardson P."/>
        </authorList>
    </citation>
    <scope>NUCLEOTIDE SEQUENCE [LARGE SCALE GENOMIC DNA]</scope>
    <source>
        <strain evidence="3">ATCC 27405 / DSM 1237 / JCM 9322 / NBRC 103400 / NCIMB 10682 / NRRL B-4536 / VPI 7372</strain>
    </source>
</reference>
<evidence type="ECO:0000256" key="1">
    <source>
        <dbReference type="SAM" id="Phobius"/>
    </source>
</evidence>
<keyword evidence="3" id="KW-1185">Reference proteome</keyword>
<evidence type="ECO:0000313" key="2">
    <source>
        <dbReference type="EMBL" id="ABN51477.1"/>
    </source>
</evidence>
<organism evidence="2 3">
    <name type="scientific">Acetivibrio thermocellus (strain ATCC 27405 / DSM 1237 / JCM 9322 / NBRC 103400 / NCIMB 10682 / NRRL B-4536 / VPI 7372)</name>
    <name type="common">Clostridium thermocellum</name>
    <dbReference type="NCBI Taxonomy" id="203119"/>
    <lineage>
        <taxon>Bacteria</taxon>
        <taxon>Bacillati</taxon>
        <taxon>Bacillota</taxon>
        <taxon>Clostridia</taxon>
        <taxon>Eubacteriales</taxon>
        <taxon>Oscillospiraceae</taxon>
        <taxon>Acetivibrio</taxon>
    </lineage>
</organism>
<proteinExistence type="predicted"/>
<keyword evidence="1" id="KW-1133">Transmembrane helix</keyword>
<dbReference type="STRING" id="203119.Cthe_0238"/>